<dbReference type="InterPro" id="IPR014721">
    <property type="entry name" value="Ribsml_uS5_D2-typ_fold_subgr"/>
</dbReference>
<evidence type="ECO:0000256" key="2">
    <source>
        <dbReference type="ARBA" id="ARBA00022722"/>
    </source>
</evidence>
<dbReference type="GO" id="GO:0004526">
    <property type="term" value="F:ribonuclease P activity"/>
    <property type="evidence" value="ECO:0007669"/>
    <property type="project" value="InterPro"/>
</dbReference>
<evidence type="ECO:0000313" key="7">
    <source>
        <dbReference type="Proteomes" id="UP000266091"/>
    </source>
</evidence>
<dbReference type="EMBL" id="BGZJ01000001">
    <property type="protein sequence ID" value="GBO93262.1"/>
    <property type="molecule type" value="Genomic_DNA"/>
</dbReference>
<dbReference type="GO" id="GO:0008033">
    <property type="term" value="P:tRNA processing"/>
    <property type="evidence" value="ECO:0007669"/>
    <property type="project" value="UniProtKB-KW"/>
</dbReference>
<keyword evidence="7" id="KW-1185">Reference proteome</keyword>
<evidence type="ECO:0000313" key="6">
    <source>
        <dbReference type="EMBL" id="GBO93262.1"/>
    </source>
</evidence>
<dbReference type="Proteomes" id="UP000266091">
    <property type="component" value="Unassembled WGS sequence"/>
</dbReference>
<organism evidence="6 7">
    <name type="scientific">Mesosutterella multiformis</name>
    <dbReference type="NCBI Taxonomy" id="2259133"/>
    <lineage>
        <taxon>Bacteria</taxon>
        <taxon>Pseudomonadati</taxon>
        <taxon>Pseudomonadota</taxon>
        <taxon>Betaproteobacteria</taxon>
        <taxon>Burkholderiales</taxon>
        <taxon>Sutterellaceae</taxon>
        <taxon>Mesosutterella</taxon>
    </lineage>
</organism>
<keyword evidence="3" id="KW-0255">Endonuclease</keyword>
<evidence type="ECO:0000256" key="5">
    <source>
        <dbReference type="ARBA" id="ARBA00022884"/>
    </source>
</evidence>
<evidence type="ECO:0000256" key="4">
    <source>
        <dbReference type="ARBA" id="ARBA00022801"/>
    </source>
</evidence>
<proteinExistence type="predicted"/>
<keyword evidence="2" id="KW-0540">Nuclease</keyword>
<dbReference type="InterPro" id="IPR000100">
    <property type="entry name" value="RNase_P"/>
</dbReference>
<keyword evidence="5" id="KW-0694">RNA-binding</keyword>
<dbReference type="SUPFAM" id="SSF54211">
    <property type="entry name" value="Ribosomal protein S5 domain 2-like"/>
    <property type="match status" value="1"/>
</dbReference>
<dbReference type="GO" id="GO:0000049">
    <property type="term" value="F:tRNA binding"/>
    <property type="evidence" value="ECO:0007669"/>
    <property type="project" value="InterPro"/>
</dbReference>
<gene>
    <name evidence="6" type="ORF">MESMUL_06160</name>
</gene>
<dbReference type="Pfam" id="PF00825">
    <property type="entry name" value="Ribonuclease_P"/>
    <property type="match status" value="1"/>
</dbReference>
<keyword evidence="4" id="KW-0378">Hydrolase</keyword>
<keyword evidence="1" id="KW-0819">tRNA processing</keyword>
<dbReference type="AlphaFoldDB" id="A0A388SAC4"/>
<accession>A0A388SAC4</accession>
<comment type="caution">
    <text evidence="6">The sequence shown here is derived from an EMBL/GenBank/DDBJ whole genome shotgun (WGS) entry which is preliminary data.</text>
</comment>
<evidence type="ECO:0000256" key="3">
    <source>
        <dbReference type="ARBA" id="ARBA00022759"/>
    </source>
</evidence>
<protein>
    <submittedName>
        <fullName evidence="6">Uncharacterized protein</fullName>
    </submittedName>
</protein>
<dbReference type="InterPro" id="IPR020568">
    <property type="entry name" value="Ribosomal_Su5_D2-typ_SF"/>
</dbReference>
<dbReference type="Gene3D" id="3.30.230.10">
    <property type="match status" value="1"/>
</dbReference>
<reference evidence="6 7" key="1">
    <citation type="journal article" date="2018" name="Int. J. Syst. Evol. Microbiol.">
        <title>Mesosutterella multiformis gen. nov., sp. nov., a member of the family Sutterellaceae and Sutterella megalosphaeroides sp. nov., isolated from human faeces.</title>
        <authorList>
            <person name="Sakamoto M."/>
            <person name="Ikeyama N."/>
            <person name="Kunihiro T."/>
            <person name="Iino T."/>
            <person name="Yuki M."/>
            <person name="Ohkuma M."/>
        </authorList>
    </citation>
    <scope>NUCLEOTIDE SEQUENCE [LARGE SCALE GENOMIC DNA]</scope>
    <source>
        <strain evidence="6 7">4NBBH2</strain>
    </source>
</reference>
<sequence>MSSRWLTLTALLKPESETGERLRFGFTVGKTNAHRGVDRVLVKRILRESARLSKPALAQSNVCADVVLRLKCRLPKLGEDVVLGSFKQELRQDCDELLLRFGGIVKKAVQDA</sequence>
<name>A0A388SAC4_9BURK</name>
<evidence type="ECO:0000256" key="1">
    <source>
        <dbReference type="ARBA" id="ARBA00022694"/>
    </source>
</evidence>